<accession>A0A511YN13</accession>
<dbReference type="Proteomes" id="UP000321863">
    <property type="component" value="Unassembled WGS sequence"/>
</dbReference>
<evidence type="ECO:0000313" key="1">
    <source>
        <dbReference type="EMBL" id="GEN76587.1"/>
    </source>
</evidence>
<gene>
    <name evidence="1" type="ORF">CHA01nite_23270</name>
</gene>
<evidence type="ECO:0000313" key="2">
    <source>
        <dbReference type="Proteomes" id="UP000321863"/>
    </source>
</evidence>
<protein>
    <submittedName>
        <fullName evidence="1">Uncharacterized protein</fullName>
    </submittedName>
</protein>
<organism evidence="1 2">
    <name type="scientific">Chryseobacterium hagamense</name>
    <dbReference type="NCBI Taxonomy" id="395935"/>
    <lineage>
        <taxon>Bacteria</taxon>
        <taxon>Pseudomonadati</taxon>
        <taxon>Bacteroidota</taxon>
        <taxon>Flavobacteriia</taxon>
        <taxon>Flavobacteriales</taxon>
        <taxon>Weeksellaceae</taxon>
        <taxon>Chryseobacterium group</taxon>
        <taxon>Chryseobacterium</taxon>
    </lineage>
</organism>
<dbReference type="EMBL" id="BJYJ01000011">
    <property type="protein sequence ID" value="GEN76587.1"/>
    <property type="molecule type" value="Genomic_DNA"/>
</dbReference>
<proteinExistence type="predicted"/>
<reference evidence="1 2" key="1">
    <citation type="submission" date="2019-07" db="EMBL/GenBank/DDBJ databases">
        <title>Whole genome shotgun sequence of Chryseobacterium hagamense NBRC 105253.</title>
        <authorList>
            <person name="Hosoyama A."/>
            <person name="Uohara A."/>
            <person name="Ohji S."/>
            <person name="Ichikawa N."/>
        </authorList>
    </citation>
    <scope>NUCLEOTIDE SEQUENCE [LARGE SCALE GENOMIC DNA]</scope>
    <source>
        <strain evidence="1 2">NBRC 105253</strain>
    </source>
</reference>
<dbReference type="AlphaFoldDB" id="A0A511YN13"/>
<comment type="caution">
    <text evidence="1">The sequence shown here is derived from an EMBL/GenBank/DDBJ whole genome shotgun (WGS) entry which is preliminary data.</text>
</comment>
<keyword evidence="2" id="KW-1185">Reference proteome</keyword>
<name>A0A511YN13_9FLAO</name>
<sequence length="54" mass="6068">MLPAVVEIHKDANNTEKTAFKDTKNLTPSNFNAVELSVQILFSKLISGTPFYQR</sequence>